<reference evidence="3" key="1">
    <citation type="submission" date="2013-10" db="EMBL/GenBank/DDBJ databases">
        <title>Genomic analysis of the causative agents of coccidiosis in chickens.</title>
        <authorList>
            <person name="Reid A.J."/>
            <person name="Blake D."/>
            <person name="Billington K."/>
            <person name="Browne H."/>
            <person name="Dunn M."/>
            <person name="Hung S."/>
            <person name="Kawahara F."/>
            <person name="Miranda-Saavedra D."/>
            <person name="Mourier T."/>
            <person name="Nagra H."/>
            <person name="Otto T.D."/>
            <person name="Rawlings N."/>
            <person name="Sanchez A."/>
            <person name="Sanders M."/>
            <person name="Subramaniam C."/>
            <person name="Tay Y."/>
            <person name="Dear P."/>
            <person name="Doerig C."/>
            <person name="Gruber A."/>
            <person name="Parkinson J."/>
            <person name="Shirley M."/>
            <person name="Wan K.L."/>
            <person name="Berriman M."/>
            <person name="Tomley F."/>
            <person name="Pain A."/>
        </authorList>
    </citation>
    <scope>NUCLEOTIDE SEQUENCE [LARGE SCALE GENOMIC DNA]</scope>
    <source>
        <strain evidence="3">Weybridge</strain>
    </source>
</reference>
<evidence type="ECO:0000256" key="2">
    <source>
        <dbReference type="SAM" id="Phobius"/>
    </source>
</evidence>
<feature type="region of interest" description="Disordered" evidence="1">
    <location>
        <begin position="170"/>
        <end position="195"/>
    </location>
</feature>
<protein>
    <recommendedName>
        <fullName evidence="5">Transmembrane protein</fullName>
    </recommendedName>
</protein>
<evidence type="ECO:0000313" key="3">
    <source>
        <dbReference type="EMBL" id="CDJ60607.1"/>
    </source>
</evidence>
<dbReference type="AlphaFoldDB" id="U6M8U2"/>
<dbReference type="OrthoDB" id="347183at2759"/>
<dbReference type="EMBL" id="HG721888">
    <property type="protein sequence ID" value="CDJ60607.1"/>
    <property type="molecule type" value="Genomic_DNA"/>
</dbReference>
<evidence type="ECO:0008006" key="5">
    <source>
        <dbReference type="Google" id="ProtNLM"/>
    </source>
</evidence>
<dbReference type="VEuPathDB" id="ToxoDB:EMWEY_00032570"/>
<keyword evidence="2" id="KW-0812">Transmembrane</keyword>
<dbReference type="RefSeq" id="XP_013337257.1">
    <property type="nucleotide sequence ID" value="XM_013481803.1"/>
</dbReference>
<dbReference type="GeneID" id="25337243"/>
<proteinExistence type="predicted"/>
<reference evidence="3" key="2">
    <citation type="submission" date="2013-10" db="EMBL/GenBank/DDBJ databases">
        <authorList>
            <person name="Aslett M."/>
        </authorList>
    </citation>
    <scope>NUCLEOTIDE SEQUENCE [LARGE SCALE GENOMIC DNA]</scope>
    <source>
        <strain evidence="3">Weybridge</strain>
    </source>
</reference>
<keyword evidence="2" id="KW-1133">Transmembrane helix</keyword>
<feature type="transmembrane region" description="Helical" evidence="2">
    <location>
        <begin position="23"/>
        <end position="40"/>
    </location>
</feature>
<gene>
    <name evidence="3" type="ORF">EMWEY_00032570</name>
</gene>
<evidence type="ECO:0000256" key="1">
    <source>
        <dbReference type="SAM" id="MobiDB-lite"/>
    </source>
</evidence>
<accession>U6M8U2</accession>
<sequence>MAYTRQWTPGTVASVGMVGQRRHISWCMLVSLLGYFWFLVGHFKSTEKQHASGSVVVAVGAPAPDKGTLTASEALAHTLKLLNPSSQTVRALAATEKEKVKSEQRPIPICSQSKYLCQVYSLHGPPPDGHRVAATRRNWPNGVHEVEERSSVRGIRSSIRLRRLASIPFKISKPPRHATTNAQKRSERPGAAAHENPVIVESLPIKIPSFTQVPQTSPRGGLFLPLRLRAFFSDFPLSPDDNGSHGLSNWRGHTPAGRDRGGAQGATSGDSSHEEQPAANFVYYSGSDNGAMKRQHVAERLNDVTRFFQLEVVPAAIWWLQRIATVDRLLGPLVIKLQETMDDQPNKSGQCGMCQMPQLRRLQGTTGNPLLGIVEDADVVLLFRTAENSEESTRTFAMMDALKAAKLSLLHVSADLHL</sequence>
<keyword evidence="4" id="KW-1185">Reference proteome</keyword>
<evidence type="ECO:0000313" key="4">
    <source>
        <dbReference type="Proteomes" id="UP000030763"/>
    </source>
</evidence>
<dbReference type="Proteomes" id="UP000030763">
    <property type="component" value="Unassembled WGS sequence"/>
</dbReference>
<feature type="region of interest" description="Disordered" evidence="1">
    <location>
        <begin position="242"/>
        <end position="276"/>
    </location>
</feature>
<organism evidence="3 4">
    <name type="scientific">Eimeria maxima</name>
    <name type="common">Coccidian parasite</name>
    <dbReference type="NCBI Taxonomy" id="5804"/>
    <lineage>
        <taxon>Eukaryota</taxon>
        <taxon>Sar</taxon>
        <taxon>Alveolata</taxon>
        <taxon>Apicomplexa</taxon>
        <taxon>Conoidasida</taxon>
        <taxon>Coccidia</taxon>
        <taxon>Eucoccidiorida</taxon>
        <taxon>Eimeriorina</taxon>
        <taxon>Eimeriidae</taxon>
        <taxon>Eimeria</taxon>
    </lineage>
</organism>
<keyword evidence="2" id="KW-0472">Membrane</keyword>
<name>U6M8U2_EIMMA</name>